<accession>A0A1I2JMK2</accession>
<protein>
    <recommendedName>
        <fullName evidence="2">3-keto-alpha-glucoside-1,2-lyase/3-keto-2-hydroxy-glucal hydratase domain-containing protein</fullName>
    </recommendedName>
</protein>
<evidence type="ECO:0000259" key="2">
    <source>
        <dbReference type="Pfam" id="PF06439"/>
    </source>
</evidence>
<evidence type="ECO:0000313" key="3">
    <source>
        <dbReference type="EMBL" id="SFF55170.1"/>
    </source>
</evidence>
<sequence length="281" mass="31571">MKLPWFSKAVFFLLKPRFMTKNLFLTLTLALLCSLQVDAQKMKPIFNGKNLSNWDVYIGSALKGFENEKTLATPESVFSIVEQDGEQLLHIAGNVNASIATKKAYKNYHLRIEFKWGEKVYTTRNSGLLYHSYGPFGVGIDTWMSSIEFQLMHDNLGDAYMMADTYAEIPVVASGSDQVYQTGKSPLPFGNEQEGGKIARKDQDREKKIGEWNTLDLYCIGQKAIHVVNGVKVMECQNTCKLVDGIPQPLNKGKIQLQSEGAELYIRKAAIKKIKSFPEGL</sequence>
<feature type="signal peptide" evidence="1">
    <location>
        <begin position="1"/>
        <end position="39"/>
    </location>
</feature>
<evidence type="ECO:0000313" key="4">
    <source>
        <dbReference type="Proteomes" id="UP000198964"/>
    </source>
</evidence>
<dbReference type="Pfam" id="PF06439">
    <property type="entry name" value="3keto-disac_hyd"/>
    <property type="match status" value="1"/>
</dbReference>
<evidence type="ECO:0000256" key="1">
    <source>
        <dbReference type="SAM" id="SignalP"/>
    </source>
</evidence>
<dbReference type="AlphaFoldDB" id="A0A1I2JMK2"/>
<dbReference type="Proteomes" id="UP000198964">
    <property type="component" value="Unassembled WGS sequence"/>
</dbReference>
<reference evidence="3 4" key="1">
    <citation type="submission" date="2016-10" db="EMBL/GenBank/DDBJ databases">
        <authorList>
            <person name="de Groot N.N."/>
        </authorList>
    </citation>
    <scope>NUCLEOTIDE SEQUENCE [LARGE SCALE GENOMIC DNA]</scope>
    <source>
        <strain evidence="3 4">CGMCC 1.9156</strain>
    </source>
</reference>
<proteinExistence type="predicted"/>
<organism evidence="3 4">
    <name type="scientific">Sunxiuqinia elliptica</name>
    <dbReference type="NCBI Taxonomy" id="655355"/>
    <lineage>
        <taxon>Bacteria</taxon>
        <taxon>Pseudomonadati</taxon>
        <taxon>Bacteroidota</taxon>
        <taxon>Bacteroidia</taxon>
        <taxon>Marinilabiliales</taxon>
        <taxon>Prolixibacteraceae</taxon>
        <taxon>Sunxiuqinia</taxon>
    </lineage>
</organism>
<keyword evidence="4" id="KW-1185">Reference proteome</keyword>
<dbReference type="GO" id="GO:0016787">
    <property type="term" value="F:hydrolase activity"/>
    <property type="evidence" value="ECO:0007669"/>
    <property type="project" value="InterPro"/>
</dbReference>
<dbReference type="STRING" id="655355.SAMN05216283_10927"/>
<feature type="domain" description="3-keto-alpha-glucoside-1,2-lyase/3-keto-2-hydroxy-glucal hydratase" evidence="2">
    <location>
        <begin position="42"/>
        <end position="272"/>
    </location>
</feature>
<gene>
    <name evidence="3" type="ORF">SAMN05216283_10927</name>
</gene>
<dbReference type="EMBL" id="FONW01000009">
    <property type="protein sequence ID" value="SFF55170.1"/>
    <property type="molecule type" value="Genomic_DNA"/>
</dbReference>
<feature type="chain" id="PRO_5011458550" description="3-keto-alpha-glucoside-1,2-lyase/3-keto-2-hydroxy-glucal hydratase domain-containing protein" evidence="1">
    <location>
        <begin position="40"/>
        <end position="281"/>
    </location>
</feature>
<name>A0A1I2JMK2_9BACT</name>
<dbReference type="InterPro" id="IPR010496">
    <property type="entry name" value="AL/BT2_dom"/>
</dbReference>
<dbReference type="Gene3D" id="2.60.120.560">
    <property type="entry name" value="Exo-inulinase, domain 1"/>
    <property type="match status" value="1"/>
</dbReference>
<keyword evidence="1" id="KW-0732">Signal</keyword>